<gene>
    <name evidence="2" type="ORF">GR183_17230</name>
</gene>
<dbReference type="EMBL" id="WUMV01000008">
    <property type="protein sequence ID" value="MXN66662.1"/>
    <property type="molecule type" value="Genomic_DNA"/>
</dbReference>
<feature type="region of interest" description="Disordered" evidence="1">
    <location>
        <begin position="121"/>
        <end position="147"/>
    </location>
</feature>
<protein>
    <submittedName>
        <fullName evidence="2">Uncharacterized protein</fullName>
    </submittedName>
</protein>
<sequence length="176" mass="19417">MLELWKARKARKAAVATIAPMVRRSEFQGSRITDHHWLDAYMIGFVMMLISLVARRRVHSIDDDTLGIVQAEAWEEITGLPGNVGGEEACLLSVNGHRDFQRGCLNAIAFMDAMTAGDAGFAPDPRLPEIPGAGGEPSGAGSERDRQLMELWHEFFEQPVTLEPFQEAQVDPADRG</sequence>
<dbReference type="AlphaFoldDB" id="A0A7X3S9A5"/>
<dbReference type="RefSeq" id="WP_160776912.1">
    <property type="nucleotide sequence ID" value="NZ_WUMV01000008.1"/>
</dbReference>
<name>A0A7X3S9A5_9HYPH</name>
<organism evidence="2 3">
    <name type="scientific">Stappia sediminis</name>
    <dbReference type="NCBI Taxonomy" id="2692190"/>
    <lineage>
        <taxon>Bacteria</taxon>
        <taxon>Pseudomonadati</taxon>
        <taxon>Pseudomonadota</taxon>
        <taxon>Alphaproteobacteria</taxon>
        <taxon>Hyphomicrobiales</taxon>
        <taxon>Stappiaceae</taxon>
        <taxon>Stappia</taxon>
    </lineage>
</organism>
<evidence type="ECO:0000256" key="1">
    <source>
        <dbReference type="SAM" id="MobiDB-lite"/>
    </source>
</evidence>
<evidence type="ECO:0000313" key="3">
    <source>
        <dbReference type="Proteomes" id="UP000433101"/>
    </source>
</evidence>
<comment type="caution">
    <text evidence="2">The sequence shown here is derived from an EMBL/GenBank/DDBJ whole genome shotgun (WGS) entry which is preliminary data.</text>
</comment>
<dbReference type="Proteomes" id="UP000433101">
    <property type="component" value="Unassembled WGS sequence"/>
</dbReference>
<keyword evidence="3" id="KW-1185">Reference proteome</keyword>
<proteinExistence type="predicted"/>
<evidence type="ECO:0000313" key="2">
    <source>
        <dbReference type="EMBL" id="MXN66662.1"/>
    </source>
</evidence>
<accession>A0A7X3S9A5</accession>
<reference evidence="2 3" key="1">
    <citation type="submission" date="2019-12" db="EMBL/GenBank/DDBJ databases">
        <authorList>
            <person name="Li M."/>
        </authorList>
    </citation>
    <scope>NUCLEOTIDE SEQUENCE [LARGE SCALE GENOMIC DNA]</scope>
    <source>
        <strain evidence="2 3">GBMRC 2046</strain>
    </source>
</reference>